<name>A0A521B1E9_SACCC</name>
<evidence type="ECO:0000313" key="7">
    <source>
        <dbReference type="EMBL" id="SMO40897.1"/>
    </source>
</evidence>
<dbReference type="EMBL" id="FXTB01000001">
    <property type="protein sequence ID" value="SMO40897.1"/>
    <property type="molecule type" value="Genomic_DNA"/>
</dbReference>
<evidence type="ECO:0000259" key="5">
    <source>
        <dbReference type="Pfam" id="PF04542"/>
    </source>
</evidence>
<keyword evidence="2" id="KW-0805">Transcription regulation</keyword>
<accession>A0A521B1E9</accession>
<dbReference type="PANTHER" id="PTHR43133:SF46">
    <property type="entry name" value="RNA POLYMERASE SIGMA-70 FACTOR ECF SUBFAMILY"/>
    <property type="match status" value="1"/>
</dbReference>
<dbReference type="RefSeq" id="WP_142531937.1">
    <property type="nucleotide sequence ID" value="NZ_FXTB01000001.1"/>
</dbReference>
<keyword evidence="3" id="KW-0731">Sigma factor</keyword>
<dbReference type="CDD" id="cd06171">
    <property type="entry name" value="Sigma70_r4"/>
    <property type="match status" value="1"/>
</dbReference>
<dbReference type="Gene3D" id="1.10.10.10">
    <property type="entry name" value="Winged helix-like DNA-binding domain superfamily/Winged helix DNA-binding domain"/>
    <property type="match status" value="1"/>
</dbReference>
<dbReference type="InterPro" id="IPR014284">
    <property type="entry name" value="RNA_pol_sigma-70_dom"/>
</dbReference>
<comment type="similarity">
    <text evidence="1">Belongs to the sigma-70 factor family. ECF subfamily.</text>
</comment>
<keyword evidence="4" id="KW-0804">Transcription</keyword>
<keyword evidence="8" id="KW-1185">Reference proteome</keyword>
<dbReference type="GO" id="GO:0006352">
    <property type="term" value="P:DNA-templated transcription initiation"/>
    <property type="evidence" value="ECO:0007669"/>
    <property type="project" value="InterPro"/>
</dbReference>
<dbReference type="GO" id="GO:0016987">
    <property type="term" value="F:sigma factor activity"/>
    <property type="evidence" value="ECO:0007669"/>
    <property type="project" value="UniProtKB-KW"/>
</dbReference>
<dbReference type="Pfam" id="PF04542">
    <property type="entry name" value="Sigma70_r2"/>
    <property type="match status" value="1"/>
</dbReference>
<dbReference type="Gene3D" id="1.10.1740.10">
    <property type="match status" value="1"/>
</dbReference>
<gene>
    <name evidence="7" type="ORF">SAMN06265379_101583</name>
</gene>
<dbReference type="Proteomes" id="UP000319040">
    <property type="component" value="Unassembled WGS sequence"/>
</dbReference>
<feature type="domain" description="RNA polymerase sigma-70 region 2" evidence="5">
    <location>
        <begin position="23"/>
        <end position="89"/>
    </location>
</feature>
<reference evidence="7 8" key="1">
    <citation type="submission" date="2017-05" db="EMBL/GenBank/DDBJ databases">
        <authorList>
            <person name="Varghese N."/>
            <person name="Submissions S."/>
        </authorList>
    </citation>
    <scope>NUCLEOTIDE SEQUENCE [LARGE SCALE GENOMIC DNA]</scope>
    <source>
        <strain evidence="7 8">DSM 27040</strain>
    </source>
</reference>
<evidence type="ECO:0000256" key="4">
    <source>
        <dbReference type="ARBA" id="ARBA00023163"/>
    </source>
</evidence>
<dbReference type="Pfam" id="PF08281">
    <property type="entry name" value="Sigma70_r4_2"/>
    <property type="match status" value="1"/>
</dbReference>
<dbReference type="NCBIfam" id="TIGR02937">
    <property type="entry name" value="sigma70-ECF"/>
    <property type="match status" value="1"/>
</dbReference>
<dbReference type="InterPro" id="IPR013249">
    <property type="entry name" value="RNA_pol_sigma70_r4_t2"/>
</dbReference>
<dbReference type="GO" id="GO:0003677">
    <property type="term" value="F:DNA binding"/>
    <property type="evidence" value="ECO:0007669"/>
    <property type="project" value="InterPro"/>
</dbReference>
<dbReference type="InterPro" id="IPR036388">
    <property type="entry name" value="WH-like_DNA-bd_sf"/>
</dbReference>
<evidence type="ECO:0000256" key="3">
    <source>
        <dbReference type="ARBA" id="ARBA00023082"/>
    </source>
</evidence>
<dbReference type="InterPro" id="IPR013324">
    <property type="entry name" value="RNA_pol_sigma_r3/r4-like"/>
</dbReference>
<feature type="domain" description="RNA polymerase sigma factor 70 region 4 type 2" evidence="6">
    <location>
        <begin position="116"/>
        <end position="167"/>
    </location>
</feature>
<protein>
    <submittedName>
        <fullName evidence="7">RNA polymerase sigma-70 factor, ECF subfamily</fullName>
    </submittedName>
</protein>
<evidence type="ECO:0000313" key="8">
    <source>
        <dbReference type="Proteomes" id="UP000319040"/>
    </source>
</evidence>
<dbReference type="OrthoDB" id="1056775at2"/>
<evidence type="ECO:0000256" key="2">
    <source>
        <dbReference type="ARBA" id="ARBA00023015"/>
    </source>
</evidence>
<evidence type="ECO:0000259" key="6">
    <source>
        <dbReference type="Pfam" id="PF08281"/>
    </source>
</evidence>
<dbReference type="SUPFAM" id="SSF88659">
    <property type="entry name" value="Sigma3 and sigma4 domains of RNA polymerase sigma factors"/>
    <property type="match status" value="1"/>
</dbReference>
<dbReference type="PANTHER" id="PTHR43133">
    <property type="entry name" value="RNA POLYMERASE ECF-TYPE SIGMA FACTO"/>
    <property type="match status" value="1"/>
</dbReference>
<dbReference type="SUPFAM" id="SSF88946">
    <property type="entry name" value="Sigma2 domain of RNA polymerase sigma factors"/>
    <property type="match status" value="1"/>
</dbReference>
<dbReference type="InterPro" id="IPR013325">
    <property type="entry name" value="RNA_pol_sigma_r2"/>
</dbReference>
<evidence type="ECO:0000256" key="1">
    <source>
        <dbReference type="ARBA" id="ARBA00010641"/>
    </source>
</evidence>
<dbReference type="AlphaFoldDB" id="A0A521B1E9"/>
<proteinExistence type="inferred from homology"/>
<sequence>METNDEALLKGCRQHQRKAQEQLYRLYAGEMLRICLAYEPDRDEAKDILQNAFLKVFRNIEAYNGKGALKAWIRRIITNTAIDAYRKKQQNQTLRIDDVSQYAEPAEEFSDPLVCQDLLRQVEQLPDGARMVFNLYAIEGYTHKEIGEKLQISEGTSKSQLNRARKILNEQLNNMDST</sequence>
<dbReference type="InterPro" id="IPR039425">
    <property type="entry name" value="RNA_pol_sigma-70-like"/>
</dbReference>
<organism evidence="7 8">
    <name type="scientific">Saccharicrinis carchari</name>
    <dbReference type="NCBI Taxonomy" id="1168039"/>
    <lineage>
        <taxon>Bacteria</taxon>
        <taxon>Pseudomonadati</taxon>
        <taxon>Bacteroidota</taxon>
        <taxon>Bacteroidia</taxon>
        <taxon>Marinilabiliales</taxon>
        <taxon>Marinilabiliaceae</taxon>
        <taxon>Saccharicrinis</taxon>
    </lineage>
</organism>
<dbReference type="InterPro" id="IPR007627">
    <property type="entry name" value="RNA_pol_sigma70_r2"/>
</dbReference>